<dbReference type="PRINTS" id="PR01754">
    <property type="entry name" value="SACTRNSFRASE"/>
</dbReference>
<evidence type="ECO:0000313" key="5">
    <source>
        <dbReference type="Proteomes" id="UP000242849"/>
    </source>
</evidence>
<dbReference type="PANTHER" id="PTHR42919:SF8">
    <property type="entry name" value="N-ALPHA-ACETYLTRANSFERASE 50"/>
    <property type="match status" value="1"/>
</dbReference>
<gene>
    <name evidence="4" type="ORF">SAMN05421553_0639</name>
</gene>
<dbReference type="GO" id="GO:0031415">
    <property type="term" value="C:NatA complex"/>
    <property type="evidence" value="ECO:0007669"/>
    <property type="project" value="TreeGrafter"/>
</dbReference>
<dbReference type="InterPro" id="IPR008125">
    <property type="entry name" value="Streptothricin_AcTrfase"/>
</dbReference>
<dbReference type="STRING" id="53406.SAMN05421553_0639"/>
<keyword evidence="1" id="KW-0808">Transferase</keyword>
<dbReference type="InterPro" id="IPR051556">
    <property type="entry name" value="N-term/lysine_N-AcTrnsfr"/>
</dbReference>
<dbReference type="InterPro" id="IPR016181">
    <property type="entry name" value="Acyl_CoA_acyltransferase"/>
</dbReference>
<sequence length="161" mass="18010">MSAACLNASFSVTQELQPYFVDGRFGYNIVPVEPYQKSYEDEEGDDEADDSELFIARVDDKPAGAIELSVAWNGYTRIDNIQVDLSLRRAGVATALLHHAVDWCRARQLVGIMLETQSNNLGACKLYERFGFHLGGFDLHLCGALSSSAEIALFWYWHPET</sequence>
<dbReference type="GO" id="GO:0005840">
    <property type="term" value="C:ribosome"/>
    <property type="evidence" value="ECO:0007669"/>
    <property type="project" value="UniProtKB-KW"/>
</dbReference>
<dbReference type="PROSITE" id="PS51186">
    <property type="entry name" value="GNAT"/>
    <property type="match status" value="1"/>
</dbReference>
<dbReference type="Proteomes" id="UP000242849">
    <property type="component" value="Unassembled WGS sequence"/>
</dbReference>
<dbReference type="EMBL" id="FNSC01000001">
    <property type="protein sequence ID" value="SEC30102.1"/>
    <property type="molecule type" value="Genomic_DNA"/>
</dbReference>
<dbReference type="GO" id="GO:0016747">
    <property type="term" value="F:acyltransferase activity, transferring groups other than amino-acyl groups"/>
    <property type="evidence" value="ECO:0007669"/>
    <property type="project" value="InterPro"/>
</dbReference>
<dbReference type="AlphaFoldDB" id="A0A1H4RDX5"/>
<proteinExistence type="predicted"/>
<name>A0A1H4RDX5_PSEAG</name>
<dbReference type="SUPFAM" id="SSF55729">
    <property type="entry name" value="Acyl-CoA N-acyltransferases (Nat)"/>
    <property type="match status" value="1"/>
</dbReference>
<keyword evidence="4" id="KW-0687">Ribonucleoprotein</keyword>
<reference evidence="5" key="1">
    <citation type="submission" date="2016-10" db="EMBL/GenBank/DDBJ databases">
        <authorList>
            <person name="Varghese N."/>
            <person name="Submissions S."/>
        </authorList>
    </citation>
    <scope>NUCLEOTIDE SEQUENCE [LARGE SCALE GENOMIC DNA]</scope>
    <source>
        <strain evidence="5">DSM 12111</strain>
    </source>
</reference>
<dbReference type="OrthoDB" id="9800193at2"/>
<keyword evidence="2" id="KW-0012">Acyltransferase</keyword>
<dbReference type="Gene3D" id="3.40.630.30">
    <property type="match status" value="1"/>
</dbReference>
<protein>
    <submittedName>
        <fullName evidence="4">Ribosomal protein S18 acetylase RimI</fullName>
    </submittedName>
</protein>
<organism evidence="4 5">
    <name type="scientific">Pseudomonas anguilliseptica</name>
    <dbReference type="NCBI Taxonomy" id="53406"/>
    <lineage>
        <taxon>Bacteria</taxon>
        <taxon>Pseudomonadati</taxon>
        <taxon>Pseudomonadota</taxon>
        <taxon>Gammaproteobacteria</taxon>
        <taxon>Pseudomonadales</taxon>
        <taxon>Pseudomonadaceae</taxon>
        <taxon>Pseudomonas</taxon>
    </lineage>
</organism>
<keyword evidence="5" id="KW-1185">Reference proteome</keyword>
<evidence type="ECO:0000256" key="1">
    <source>
        <dbReference type="ARBA" id="ARBA00022679"/>
    </source>
</evidence>
<evidence type="ECO:0000259" key="3">
    <source>
        <dbReference type="PROSITE" id="PS51186"/>
    </source>
</evidence>
<keyword evidence="4" id="KW-0689">Ribosomal protein</keyword>
<dbReference type="InterPro" id="IPR000182">
    <property type="entry name" value="GNAT_dom"/>
</dbReference>
<dbReference type="PANTHER" id="PTHR42919">
    <property type="entry name" value="N-ALPHA-ACETYLTRANSFERASE"/>
    <property type="match status" value="1"/>
</dbReference>
<feature type="domain" description="N-acetyltransferase" evidence="3">
    <location>
        <begin position="1"/>
        <end position="152"/>
    </location>
</feature>
<dbReference type="CDD" id="cd04301">
    <property type="entry name" value="NAT_SF"/>
    <property type="match status" value="1"/>
</dbReference>
<evidence type="ECO:0000256" key="2">
    <source>
        <dbReference type="ARBA" id="ARBA00023315"/>
    </source>
</evidence>
<evidence type="ECO:0000313" key="4">
    <source>
        <dbReference type="EMBL" id="SEC30102.1"/>
    </source>
</evidence>
<accession>A0A1H4RDX5</accession>
<dbReference type="GO" id="GO:0007064">
    <property type="term" value="P:mitotic sister chromatid cohesion"/>
    <property type="evidence" value="ECO:0007669"/>
    <property type="project" value="TreeGrafter"/>
</dbReference>
<dbReference type="Pfam" id="PF00583">
    <property type="entry name" value="Acetyltransf_1"/>
    <property type="match status" value="1"/>
</dbReference>